<protein>
    <submittedName>
        <fullName evidence="2">CGNR zinc finger protein</fullName>
    </submittedName>
</protein>
<dbReference type="SUPFAM" id="SSF160904">
    <property type="entry name" value="Jann2411-like"/>
    <property type="match status" value="1"/>
</dbReference>
<dbReference type="InterPro" id="IPR010852">
    <property type="entry name" value="ABATE"/>
</dbReference>
<dbReference type="InterPro" id="IPR021005">
    <property type="entry name" value="Znf_CGNR"/>
</dbReference>
<dbReference type="RefSeq" id="WP_039340935.1">
    <property type="nucleotide sequence ID" value="NZ_PGEZ01000001.1"/>
</dbReference>
<dbReference type="OrthoDB" id="3531194at2"/>
<dbReference type="Proteomes" id="UP000230842">
    <property type="component" value="Unassembled WGS sequence"/>
</dbReference>
<evidence type="ECO:0000313" key="2">
    <source>
        <dbReference type="EMBL" id="PJJ56989.1"/>
    </source>
</evidence>
<organism evidence="2 3">
    <name type="scientific">Mumia flava</name>
    <dbReference type="NCBI Taxonomy" id="1348852"/>
    <lineage>
        <taxon>Bacteria</taxon>
        <taxon>Bacillati</taxon>
        <taxon>Actinomycetota</taxon>
        <taxon>Actinomycetes</taxon>
        <taxon>Propionibacteriales</taxon>
        <taxon>Nocardioidaceae</taxon>
        <taxon>Mumia</taxon>
    </lineage>
</organism>
<dbReference type="AlphaFoldDB" id="A0A0B2BU71"/>
<proteinExistence type="predicted"/>
<evidence type="ECO:0000259" key="1">
    <source>
        <dbReference type="Pfam" id="PF11706"/>
    </source>
</evidence>
<dbReference type="PANTHER" id="PTHR35525">
    <property type="entry name" value="BLL6575 PROTEIN"/>
    <property type="match status" value="1"/>
</dbReference>
<name>A0A0B2BU71_9ACTN</name>
<dbReference type="PANTHER" id="PTHR35525:SF3">
    <property type="entry name" value="BLL6575 PROTEIN"/>
    <property type="match status" value="1"/>
</dbReference>
<feature type="domain" description="Zinc finger CGNR" evidence="1">
    <location>
        <begin position="127"/>
        <end position="169"/>
    </location>
</feature>
<sequence>MDFVSHAERASALVNAPLETSAALREHVADRAWLHPRITERDAPALARFQRRLRPVFDHADAGLPTESVGTLNSLLHTHRITPMIVAADGDRWQLHVADRAASVADLLVAESLMGLSVLVCDHGPDRLGVCAADGCANTYIDLSPNRSRRYCSERCASRANVAAYRARRRTRERG</sequence>
<dbReference type="Pfam" id="PF11706">
    <property type="entry name" value="zf-CGNR"/>
    <property type="match status" value="1"/>
</dbReference>
<dbReference type="Gene3D" id="1.10.3300.10">
    <property type="entry name" value="Jann2411-like domain"/>
    <property type="match status" value="1"/>
</dbReference>
<dbReference type="EMBL" id="PGEZ01000001">
    <property type="protein sequence ID" value="PJJ56989.1"/>
    <property type="molecule type" value="Genomic_DNA"/>
</dbReference>
<evidence type="ECO:0000313" key="3">
    <source>
        <dbReference type="Proteomes" id="UP000230842"/>
    </source>
</evidence>
<reference evidence="2 3" key="1">
    <citation type="submission" date="2017-11" db="EMBL/GenBank/DDBJ databases">
        <title>Genomic Encyclopedia of Archaeal and Bacterial Type Strains, Phase II (KMG-II): From Individual Species to Whole Genera.</title>
        <authorList>
            <person name="Goeker M."/>
        </authorList>
    </citation>
    <scope>NUCLEOTIDE SEQUENCE [LARGE SCALE GENOMIC DNA]</scope>
    <source>
        <strain evidence="2 3">DSM 27763</strain>
    </source>
</reference>
<accession>A0A0B2BU71</accession>
<dbReference type="InterPro" id="IPR023286">
    <property type="entry name" value="ABATE_dom_sf"/>
</dbReference>
<gene>
    <name evidence="2" type="ORF">CLV56_1208</name>
</gene>
<keyword evidence="3" id="KW-1185">Reference proteome</keyword>
<comment type="caution">
    <text evidence="2">The sequence shown here is derived from an EMBL/GenBank/DDBJ whole genome shotgun (WGS) entry which is preliminary data.</text>
</comment>